<evidence type="ECO:0000259" key="6">
    <source>
        <dbReference type="Pfam" id="PF04893"/>
    </source>
</evidence>
<dbReference type="KEGG" id="rhp:LPB142_09885"/>
<protein>
    <recommendedName>
        <fullName evidence="6">Yip1 domain-containing protein</fullName>
    </recommendedName>
</protein>
<reference evidence="7 8" key="1">
    <citation type="submission" date="2016-10" db="EMBL/GenBank/DDBJ databases">
        <title>Rhodobacter sp. LPB0142, isolated from sea water.</title>
        <authorList>
            <person name="Kim E."/>
            <person name="Yi H."/>
        </authorList>
    </citation>
    <scope>NUCLEOTIDE SEQUENCE [LARGE SCALE GENOMIC DNA]</scope>
    <source>
        <strain evidence="7 8">LPB0142</strain>
    </source>
</reference>
<feature type="transmembrane region" description="Helical" evidence="5">
    <location>
        <begin position="107"/>
        <end position="129"/>
    </location>
</feature>
<evidence type="ECO:0000256" key="5">
    <source>
        <dbReference type="SAM" id="Phobius"/>
    </source>
</evidence>
<keyword evidence="8" id="KW-1185">Reference proteome</keyword>
<comment type="subcellular location">
    <subcellularLocation>
        <location evidence="1">Membrane</location>
        <topology evidence="1">Multi-pass membrane protein</topology>
    </subcellularLocation>
</comment>
<feature type="domain" description="Yip1" evidence="6">
    <location>
        <begin position="12"/>
        <end position="180"/>
    </location>
</feature>
<evidence type="ECO:0000313" key="8">
    <source>
        <dbReference type="Proteomes" id="UP000176562"/>
    </source>
</evidence>
<dbReference type="RefSeq" id="WP_068766971.1">
    <property type="nucleotide sequence ID" value="NZ_CP017781.1"/>
</dbReference>
<evidence type="ECO:0000256" key="1">
    <source>
        <dbReference type="ARBA" id="ARBA00004141"/>
    </source>
</evidence>
<dbReference type="EMBL" id="CP017781">
    <property type="protein sequence ID" value="AOZ69586.1"/>
    <property type="molecule type" value="Genomic_DNA"/>
</dbReference>
<keyword evidence="3 5" id="KW-1133">Transmembrane helix</keyword>
<gene>
    <name evidence="7" type="ORF">LPB142_09885</name>
</gene>
<keyword evidence="4 5" id="KW-0472">Membrane</keyword>
<dbReference type="AlphaFoldDB" id="A0A1D9MCK6"/>
<dbReference type="InterPro" id="IPR006977">
    <property type="entry name" value="Yip1_dom"/>
</dbReference>
<feature type="transmembrane region" description="Helical" evidence="5">
    <location>
        <begin position="135"/>
        <end position="155"/>
    </location>
</feature>
<evidence type="ECO:0000256" key="4">
    <source>
        <dbReference type="ARBA" id="ARBA00023136"/>
    </source>
</evidence>
<feature type="transmembrane region" description="Helical" evidence="5">
    <location>
        <begin position="162"/>
        <end position="189"/>
    </location>
</feature>
<evidence type="ECO:0000256" key="2">
    <source>
        <dbReference type="ARBA" id="ARBA00022692"/>
    </source>
</evidence>
<dbReference type="Pfam" id="PF04893">
    <property type="entry name" value="Yip1"/>
    <property type="match status" value="1"/>
</dbReference>
<organism evidence="7 8">
    <name type="scientific">Rhodobacter xanthinilyticus</name>
    <dbReference type="NCBI Taxonomy" id="1850250"/>
    <lineage>
        <taxon>Bacteria</taxon>
        <taxon>Pseudomonadati</taxon>
        <taxon>Pseudomonadota</taxon>
        <taxon>Alphaproteobacteria</taxon>
        <taxon>Rhodobacterales</taxon>
        <taxon>Rhodobacter group</taxon>
        <taxon>Rhodobacter</taxon>
    </lineage>
</organism>
<keyword evidence="2 5" id="KW-0812">Transmembrane</keyword>
<feature type="transmembrane region" description="Helical" evidence="5">
    <location>
        <begin position="35"/>
        <end position="59"/>
    </location>
</feature>
<feature type="transmembrane region" description="Helical" evidence="5">
    <location>
        <begin position="71"/>
        <end position="95"/>
    </location>
</feature>
<dbReference type="STRING" id="1850250.LPB142_09885"/>
<sequence length="198" mass="20779">MSTPDVKELLIETFRAPKDLARRLIAMNLPLQARLIALGAVVAASAALGTLAEILFAFITKIDLGAVGSPLPMAVVQGVLILYGAFAMVLVGGWFGGRGRYADALLLMVWIEFVLMVAQIVQVLIMVFFPLTSVVVSLAVVGLLFWLLVQFTAALHGFTEMVPVAFGVIATFFVSALIAGVLLVSLGIVPVPVAGAGA</sequence>
<evidence type="ECO:0000313" key="7">
    <source>
        <dbReference type="EMBL" id="AOZ69586.1"/>
    </source>
</evidence>
<proteinExistence type="predicted"/>
<evidence type="ECO:0000256" key="3">
    <source>
        <dbReference type="ARBA" id="ARBA00022989"/>
    </source>
</evidence>
<name>A0A1D9MCK6_9RHOB</name>
<dbReference type="Proteomes" id="UP000176562">
    <property type="component" value="Chromosome"/>
</dbReference>
<dbReference type="GO" id="GO:0016020">
    <property type="term" value="C:membrane"/>
    <property type="evidence" value="ECO:0007669"/>
    <property type="project" value="UniProtKB-SubCell"/>
</dbReference>
<accession>A0A1D9MCK6</accession>